<proteinExistence type="predicted"/>
<comment type="caution">
    <text evidence="1">The sequence shown here is derived from an EMBL/GenBank/DDBJ whole genome shotgun (WGS) entry which is preliminary data.</text>
</comment>
<evidence type="ECO:0000313" key="2">
    <source>
        <dbReference type="Proteomes" id="UP000821845"/>
    </source>
</evidence>
<dbReference type="EMBL" id="CM023488">
    <property type="protein sequence ID" value="KAH6924316.1"/>
    <property type="molecule type" value="Genomic_DNA"/>
</dbReference>
<protein>
    <submittedName>
        <fullName evidence="1">Uncharacterized protein</fullName>
    </submittedName>
</protein>
<organism evidence="1 2">
    <name type="scientific">Hyalomma asiaticum</name>
    <name type="common">Tick</name>
    <dbReference type="NCBI Taxonomy" id="266040"/>
    <lineage>
        <taxon>Eukaryota</taxon>
        <taxon>Metazoa</taxon>
        <taxon>Ecdysozoa</taxon>
        <taxon>Arthropoda</taxon>
        <taxon>Chelicerata</taxon>
        <taxon>Arachnida</taxon>
        <taxon>Acari</taxon>
        <taxon>Parasitiformes</taxon>
        <taxon>Ixodida</taxon>
        <taxon>Ixodoidea</taxon>
        <taxon>Ixodidae</taxon>
        <taxon>Hyalomminae</taxon>
        <taxon>Hyalomma</taxon>
    </lineage>
</organism>
<dbReference type="Proteomes" id="UP000821845">
    <property type="component" value="Chromosome 8"/>
</dbReference>
<evidence type="ECO:0000313" key="1">
    <source>
        <dbReference type="EMBL" id="KAH6924316.1"/>
    </source>
</evidence>
<gene>
    <name evidence="1" type="ORF">HPB50_015260</name>
</gene>
<name>A0ACB7RNS9_HYAAI</name>
<accession>A0ACB7RNS9</accession>
<sequence length="277" mass="30654">MQRPCAPKPVAFKIGRRQRHRFGGGHQTAHETSPTLAKVQNDLNGLRWRAPGEGLSEVARREPEQRERGELTRPQSSVVPHISENENQAAGALFRTDAVPASTDFTSIDFEALSNAEREDPELTEMRRCSSSRVLADTLPRKLRERSWLLHSSVHCSTTFTVPATQESARHAVITLRAIELSMCDISAIIRCLAERSKIRQPVTGKYANAMRVSNSTAQPTARPTFFRIISSETRAPNLRQTVPKGDAASVRVVRSTPGQQLRNARVAVASGSTLRD</sequence>
<keyword evidence="2" id="KW-1185">Reference proteome</keyword>
<reference evidence="1" key="1">
    <citation type="submission" date="2020-05" db="EMBL/GenBank/DDBJ databases">
        <title>Large-scale comparative analyses of tick genomes elucidate their genetic diversity and vector capacities.</title>
        <authorList>
            <person name="Jia N."/>
            <person name="Wang J."/>
            <person name="Shi W."/>
            <person name="Du L."/>
            <person name="Sun Y."/>
            <person name="Zhan W."/>
            <person name="Jiang J."/>
            <person name="Wang Q."/>
            <person name="Zhang B."/>
            <person name="Ji P."/>
            <person name="Sakyi L.B."/>
            <person name="Cui X."/>
            <person name="Yuan T."/>
            <person name="Jiang B."/>
            <person name="Yang W."/>
            <person name="Lam T.T.-Y."/>
            <person name="Chang Q."/>
            <person name="Ding S."/>
            <person name="Wang X."/>
            <person name="Zhu J."/>
            <person name="Ruan X."/>
            <person name="Zhao L."/>
            <person name="Wei J."/>
            <person name="Que T."/>
            <person name="Du C."/>
            <person name="Cheng J."/>
            <person name="Dai P."/>
            <person name="Han X."/>
            <person name="Huang E."/>
            <person name="Gao Y."/>
            <person name="Liu J."/>
            <person name="Shao H."/>
            <person name="Ye R."/>
            <person name="Li L."/>
            <person name="Wei W."/>
            <person name="Wang X."/>
            <person name="Wang C."/>
            <person name="Yang T."/>
            <person name="Huo Q."/>
            <person name="Li W."/>
            <person name="Guo W."/>
            <person name="Chen H."/>
            <person name="Zhou L."/>
            <person name="Ni X."/>
            <person name="Tian J."/>
            <person name="Zhou Y."/>
            <person name="Sheng Y."/>
            <person name="Liu T."/>
            <person name="Pan Y."/>
            <person name="Xia L."/>
            <person name="Li J."/>
            <person name="Zhao F."/>
            <person name="Cao W."/>
        </authorList>
    </citation>
    <scope>NUCLEOTIDE SEQUENCE</scope>
    <source>
        <strain evidence="1">Hyas-2018</strain>
    </source>
</reference>